<name>A0ABX2MZI1_9SPHN</name>
<keyword evidence="1" id="KW-1133">Transmembrane helix</keyword>
<sequence length="57" mass="5928">MIAYIKKLCLSESGATAVEYGLVLALIAISALVAINGVSEVTIGMWNDVADEVTNVS</sequence>
<comment type="caution">
    <text evidence="2">The sequence shown here is derived from an EMBL/GenBank/DDBJ whole genome shotgun (WGS) entry which is preliminary data.</text>
</comment>
<feature type="transmembrane region" description="Helical" evidence="1">
    <location>
        <begin position="20"/>
        <end position="38"/>
    </location>
</feature>
<reference evidence="2 3" key="1">
    <citation type="submission" date="2020-06" db="EMBL/GenBank/DDBJ databases">
        <authorList>
            <person name="Kim S.-J."/>
            <person name="Park S.-J."/>
        </authorList>
    </citation>
    <scope>NUCLEOTIDE SEQUENCE [LARGE SCALE GENOMIC DNA]</scope>
    <source>
        <strain evidence="2 3">SW-151</strain>
    </source>
</reference>
<gene>
    <name evidence="2" type="ORF">HUO14_02455</name>
</gene>
<protein>
    <submittedName>
        <fullName evidence="2">Flp family type IVb pilin</fullName>
    </submittedName>
</protein>
<evidence type="ECO:0000313" key="2">
    <source>
        <dbReference type="EMBL" id="NVD26766.1"/>
    </source>
</evidence>
<dbReference type="Proteomes" id="UP000652427">
    <property type="component" value="Unassembled WGS sequence"/>
</dbReference>
<evidence type="ECO:0000256" key="1">
    <source>
        <dbReference type="SAM" id="Phobius"/>
    </source>
</evidence>
<dbReference type="RefSeq" id="WP_176278289.1">
    <property type="nucleotide sequence ID" value="NZ_JABWMH010000001.1"/>
</dbReference>
<keyword evidence="1" id="KW-0812">Transmembrane</keyword>
<organism evidence="2 3">
    <name type="scientific">Parasphingorhabdus flavimaris</name>
    <dbReference type="NCBI Taxonomy" id="266812"/>
    <lineage>
        <taxon>Bacteria</taxon>
        <taxon>Pseudomonadati</taxon>
        <taxon>Pseudomonadota</taxon>
        <taxon>Alphaproteobacteria</taxon>
        <taxon>Sphingomonadales</taxon>
        <taxon>Sphingomonadaceae</taxon>
        <taxon>Parasphingorhabdus</taxon>
    </lineage>
</organism>
<keyword evidence="3" id="KW-1185">Reference proteome</keyword>
<dbReference type="EMBL" id="JABWMH010000001">
    <property type="protein sequence ID" value="NVD26766.1"/>
    <property type="molecule type" value="Genomic_DNA"/>
</dbReference>
<keyword evidence="1" id="KW-0472">Membrane</keyword>
<accession>A0ABX2MZI1</accession>
<evidence type="ECO:0000313" key="3">
    <source>
        <dbReference type="Proteomes" id="UP000652427"/>
    </source>
</evidence>
<proteinExistence type="predicted"/>